<evidence type="ECO:0000313" key="3">
    <source>
        <dbReference type="Proteomes" id="UP001549031"/>
    </source>
</evidence>
<feature type="signal peptide" evidence="1">
    <location>
        <begin position="1"/>
        <end position="26"/>
    </location>
</feature>
<proteinExistence type="predicted"/>
<dbReference type="RefSeq" id="WP_247242645.1">
    <property type="nucleotide sequence ID" value="NZ_JALJRA010000002.1"/>
</dbReference>
<sequence>MIRSAWILPLLMLLAIVLAALAPARAAEDVFRNLSATHFHDLPGVVPEAERVERDSYTCTSTIEYVYRGHGRYDILYGDTSPRRVYHCKTENGLTYSGTDLPNTHWVPGLNPHHLPKNP</sequence>
<gene>
    <name evidence="2" type="ORF">ABID21_000557</name>
</gene>
<reference evidence="2 3" key="1">
    <citation type="submission" date="2024-06" db="EMBL/GenBank/DDBJ databases">
        <title>Genomic Encyclopedia of Type Strains, Phase IV (KMG-IV): sequencing the most valuable type-strain genomes for metagenomic binning, comparative biology and taxonomic classification.</title>
        <authorList>
            <person name="Goeker M."/>
        </authorList>
    </citation>
    <scope>NUCLEOTIDE SEQUENCE [LARGE SCALE GENOMIC DNA]</scope>
    <source>
        <strain evidence="2 3">DSM 105042</strain>
    </source>
</reference>
<comment type="caution">
    <text evidence="2">The sequence shown here is derived from an EMBL/GenBank/DDBJ whole genome shotgun (WGS) entry which is preliminary data.</text>
</comment>
<organism evidence="2 3">
    <name type="scientific">Pseudorhizobium tarimense</name>
    <dbReference type="NCBI Taxonomy" id="1079109"/>
    <lineage>
        <taxon>Bacteria</taxon>
        <taxon>Pseudomonadati</taxon>
        <taxon>Pseudomonadota</taxon>
        <taxon>Alphaproteobacteria</taxon>
        <taxon>Hyphomicrobiales</taxon>
        <taxon>Rhizobiaceae</taxon>
        <taxon>Rhizobium/Agrobacterium group</taxon>
        <taxon>Pseudorhizobium</taxon>
    </lineage>
</organism>
<accession>A0ABV2H228</accession>
<keyword evidence="3" id="KW-1185">Reference proteome</keyword>
<dbReference type="EMBL" id="JBEPLJ010000002">
    <property type="protein sequence ID" value="MET3584462.1"/>
    <property type="molecule type" value="Genomic_DNA"/>
</dbReference>
<keyword evidence="1" id="KW-0732">Signal</keyword>
<protein>
    <submittedName>
        <fullName evidence="2">Uncharacterized protein</fullName>
    </submittedName>
</protein>
<name>A0ABV2H228_9HYPH</name>
<evidence type="ECO:0000313" key="2">
    <source>
        <dbReference type="EMBL" id="MET3584462.1"/>
    </source>
</evidence>
<evidence type="ECO:0000256" key="1">
    <source>
        <dbReference type="SAM" id="SignalP"/>
    </source>
</evidence>
<dbReference type="Proteomes" id="UP001549031">
    <property type="component" value="Unassembled WGS sequence"/>
</dbReference>
<feature type="chain" id="PRO_5045335372" evidence="1">
    <location>
        <begin position="27"/>
        <end position="119"/>
    </location>
</feature>